<dbReference type="PROSITE" id="PS50005">
    <property type="entry name" value="TPR"/>
    <property type="match status" value="1"/>
</dbReference>
<name>A0A0G4IK75_PLABS</name>
<dbReference type="InterPro" id="IPR045075">
    <property type="entry name" value="Syf1-like"/>
</dbReference>
<keyword evidence="14" id="KW-0496">Mitochondrion</keyword>
<dbReference type="PANTHER" id="PTHR11246:SF5">
    <property type="entry name" value="PRE-MRNA-SPLICING FACTOR SYF1"/>
    <property type="match status" value="1"/>
</dbReference>
<evidence type="ECO:0000256" key="1">
    <source>
        <dbReference type="ARBA" id="ARBA00004123"/>
    </source>
</evidence>
<keyword evidence="6" id="KW-0508">mRNA splicing</keyword>
<dbReference type="OMA" id="IWYNYLR"/>
<dbReference type="InterPro" id="IPR011990">
    <property type="entry name" value="TPR-like_helical_dom_sf"/>
</dbReference>
<keyword evidence="4" id="KW-0747">Spliceosome</keyword>
<dbReference type="PANTHER" id="PTHR11246">
    <property type="entry name" value="PRE-MRNA SPLICING FACTOR"/>
    <property type="match status" value="1"/>
</dbReference>
<dbReference type="InterPro" id="IPR019734">
    <property type="entry name" value="TPR_rpt"/>
</dbReference>
<reference evidence="14 16" key="2">
    <citation type="submission" date="2018-03" db="EMBL/GenBank/DDBJ databases">
        <authorList>
            <person name="Fogelqvist J."/>
        </authorList>
    </citation>
    <scope>NUCLEOTIDE SEQUENCE [LARGE SCALE GENOMIC DNA]</scope>
</reference>
<evidence type="ECO:0000256" key="7">
    <source>
        <dbReference type="ARBA" id="ARBA00023242"/>
    </source>
</evidence>
<evidence type="ECO:0000256" key="6">
    <source>
        <dbReference type="ARBA" id="ARBA00023187"/>
    </source>
</evidence>
<dbReference type="Pfam" id="PF23233">
    <property type="entry name" value="HAT_Syf1_CNRKL1_N"/>
    <property type="match status" value="1"/>
</dbReference>
<evidence type="ECO:0000259" key="12">
    <source>
        <dbReference type="Pfam" id="PF23233"/>
    </source>
</evidence>
<evidence type="ECO:0000259" key="11">
    <source>
        <dbReference type="Pfam" id="PF23231"/>
    </source>
</evidence>
<keyword evidence="5" id="KW-0677">Repeat</keyword>
<evidence type="ECO:0000313" key="13">
    <source>
        <dbReference type="EMBL" id="CEO95626.1"/>
    </source>
</evidence>
<accession>A0A0G4IK75</accession>
<comment type="similarity">
    <text evidence="2">Belongs to the crooked-neck family.</text>
</comment>
<feature type="repeat" description="TPR" evidence="9">
    <location>
        <begin position="252"/>
        <end position="285"/>
    </location>
</feature>
<evidence type="ECO:0000313" key="14">
    <source>
        <dbReference type="EMBL" id="SPR00493.1"/>
    </source>
</evidence>
<dbReference type="AlphaFoldDB" id="A0A0G4IK75"/>
<dbReference type="FunFam" id="1.25.40.10:FF:000023">
    <property type="entry name" value="Pre-mRNA-splicing factor SYF1"/>
    <property type="match status" value="1"/>
</dbReference>
<proteinExistence type="inferred from homology"/>
<evidence type="ECO:0000313" key="15">
    <source>
        <dbReference type="Proteomes" id="UP000039324"/>
    </source>
</evidence>
<geneLocation type="mitochondrion" evidence="14"/>
<evidence type="ECO:0000256" key="9">
    <source>
        <dbReference type="PROSITE-ProRule" id="PRU00339"/>
    </source>
</evidence>
<keyword evidence="3" id="KW-0507">mRNA processing</keyword>
<dbReference type="EMBL" id="OVEO01000014">
    <property type="protein sequence ID" value="SPR00493.1"/>
    <property type="molecule type" value="Genomic_DNA"/>
</dbReference>
<dbReference type="InterPro" id="IPR056350">
    <property type="entry name" value="HAT_Syf1_central"/>
</dbReference>
<protein>
    <recommendedName>
        <fullName evidence="8">Pre-mRNA-splicing factor SYF1</fullName>
    </recommendedName>
</protein>
<evidence type="ECO:0000256" key="3">
    <source>
        <dbReference type="ARBA" id="ARBA00022664"/>
    </source>
</evidence>
<dbReference type="FunFam" id="1.25.40.10:FF:000137">
    <property type="entry name" value="Pre-mRNA-splicing factor syf1"/>
    <property type="match status" value="1"/>
</dbReference>
<organism evidence="13 15">
    <name type="scientific">Plasmodiophora brassicae</name>
    <name type="common">Clubroot disease agent</name>
    <dbReference type="NCBI Taxonomy" id="37360"/>
    <lineage>
        <taxon>Eukaryota</taxon>
        <taxon>Sar</taxon>
        <taxon>Rhizaria</taxon>
        <taxon>Endomyxa</taxon>
        <taxon>Phytomyxea</taxon>
        <taxon>Plasmodiophorida</taxon>
        <taxon>Plasmodiophoridae</taxon>
        <taxon>Plasmodiophora</taxon>
    </lineage>
</organism>
<dbReference type="GO" id="GO:0000974">
    <property type="term" value="C:Prp19 complex"/>
    <property type="evidence" value="ECO:0007669"/>
    <property type="project" value="TreeGrafter"/>
</dbReference>
<dbReference type="STRING" id="37360.A0A0G4IK75"/>
<dbReference type="SMART" id="SM00386">
    <property type="entry name" value="HAT"/>
    <property type="match status" value="11"/>
</dbReference>
<dbReference type="OrthoDB" id="10067343at2759"/>
<reference evidence="13 15" key="1">
    <citation type="submission" date="2015-02" db="EMBL/GenBank/DDBJ databases">
        <authorList>
            <person name="Chooi Y.-H."/>
        </authorList>
    </citation>
    <scope>NUCLEOTIDE SEQUENCE [LARGE SCALE GENOMIC DNA]</scope>
    <source>
        <strain evidence="13">E3</strain>
    </source>
</reference>
<dbReference type="GO" id="GO:0071014">
    <property type="term" value="C:post-mRNA release spliceosomal complex"/>
    <property type="evidence" value="ECO:0007669"/>
    <property type="project" value="TreeGrafter"/>
</dbReference>
<evidence type="ECO:0000259" key="10">
    <source>
        <dbReference type="Pfam" id="PF23220"/>
    </source>
</evidence>
<dbReference type="Proteomes" id="UP000290189">
    <property type="component" value="Unassembled WGS sequence"/>
</dbReference>
<dbReference type="Pfam" id="PF23220">
    <property type="entry name" value="HAT_Syf1_M"/>
    <property type="match status" value="1"/>
</dbReference>
<dbReference type="InterPro" id="IPR055430">
    <property type="entry name" value="HAT_Syf1_CNRKL1_C"/>
</dbReference>
<keyword evidence="7" id="KW-0539">Nucleus</keyword>
<feature type="domain" description="Pre-mRNA-splicing factor Syf1-like N-terminal HAT-repeats" evidence="12">
    <location>
        <begin position="6"/>
        <end position="172"/>
    </location>
</feature>
<feature type="domain" description="Pre-mRNA-splicing factor Syf1/CRNKL1-like C-terminal HAT-repeats" evidence="11">
    <location>
        <begin position="388"/>
        <end position="773"/>
    </location>
</feature>
<dbReference type="InterPro" id="IPR055433">
    <property type="entry name" value="HAT_Syf1-like_N"/>
</dbReference>
<dbReference type="InterPro" id="IPR003107">
    <property type="entry name" value="HAT"/>
</dbReference>
<evidence type="ECO:0000256" key="8">
    <source>
        <dbReference type="ARBA" id="ARBA00039472"/>
    </source>
</evidence>
<gene>
    <name evidence="13" type="ORF">PBRA_004352</name>
    <name evidence="14" type="ORF">PLBR_LOCUS7708</name>
</gene>
<dbReference type="Proteomes" id="UP000039324">
    <property type="component" value="Unassembled WGS sequence"/>
</dbReference>
<sequence length="847" mass="96610">MADWSVFEVEVQNAPTSVNSWVRYLEARHQDPLDARRSLYERALHALPLSYKIWVRYLRDLVTAARSRDLSACADDAADAIVAFERAVAVLSHCPVLWMLYAKFLWAFGQVTKTRLTFDRALQSLPVTQHHHVWRYYTAFAANHPALGSKVHAAVPDETAVRIFRRYVHFEPSGRSQFADVLRRLHRYSDLMQLLADLVNDDDYVPEHGKTRLDLWNELCRLLVEHADAVPSTMSADAVLRSGMQRYSAETGALWVSLAHYYVRLGQFEKARDIFEEAMDTLVTIRDFTVVFDAYASYEESMLAAKMEADDDAVDDDDDFNIDGDDVDLRLMRLENLMNRRPLLVNSVLLRQNPYSVGEWLKRVRIVGEDDDEAALRTYVDAIDTIRPAEADGKLSQIWVGFAGLYERSRDVDSARVVFERAVAVQYRTVEELADVWCAWVEMELRLKNFQTALDVVRRATAAVPEKRDRAKADAYRPVQERVWRSTKLWSLRVDLEESVGSLESARAAYDRMIELKVATPQTILNFAALLESHRFFEDAFRAYEKGLARFEFPHAMLIWKTYLTKFVQRYGGKKLERARELFEQAVEGAPADSAKVLYLMYAKLEEDFGLARHALQIYDRAVQRVKDDDKLELFQIYVNKAGEFFGVTRTREVYEKAIATLPRALIRHVCLQYAQLETRLGEVDRVRALYTYCSQFCNPNTDTVFWQTFHDFEVQHGNEDTFREMLRVRRTVAADMAQTHFVSATLAQANALAAAAGGESTIAKNEMEALEMQAEQAAPAILATTPAVNPDEIALADEEEEEEEEPDVRIEQKTVPQAVFGSVNAPAAAAAATKPLGALARFKNRV</sequence>
<dbReference type="Gene3D" id="1.25.40.10">
    <property type="entry name" value="Tetratricopeptide repeat domain"/>
    <property type="match status" value="5"/>
</dbReference>
<dbReference type="SUPFAM" id="SSF48452">
    <property type="entry name" value="TPR-like"/>
    <property type="match status" value="4"/>
</dbReference>
<evidence type="ECO:0000256" key="5">
    <source>
        <dbReference type="ARBA" id="ARBA00022737"/>
    </source>
</evidence>
<evidence type="ECO:0000313" key="16">
    <source>
        <dbReference type="Proteomes" id="UP000290189"/>
    </source>
</evidence>
<keyword evidence="15" id="KW-1185">Reference proteome</keyword>
<evidence type="ECO:0000256" key="4">
    <source>
        <dbReference type="ARBA" id="ARBA00022728"/>
    </source>
</evidence>
<comment type="subcellular location">
    <subcellularLocation>
        <location evidence="1">Nucleus</location>
    </subcellularLocation>
</comment>
<dbReference type="GO" id="GO:0000349">
    <property type="term" value="P:generation of catalytic spliceosome for first transesterification step"/>
    <property type="evidence" value="ECO:0007669"/>
    <property type="project" value="TreeGrafter"/>
</dbReference>
<keyword evidence="9" id="KW-0802">TPR repeat</keyword>
<evidence type="ECO:0000256" key="2">
    <source>
        <dbReference type="ARBA" id="ARBA00008644"/>
    </source>
</evidence>
<feature type="domain" description="Pre-mRNA-splicing factor SYF1 central HAT repeats" evidence="10">
    <location>
        <begin position="177"/>
        <end position="386"/>
    </location>
</feature>
<dbReference type="Pfam" id="PF23231">
    <property type="entry name" value="HAT_Syf1_CNRKL1_C"/>
    <property type="match status" value="1"/>
</dbReference>
<dbReference type="EMBL" id="CDSF01000024">
    <property type="protein sequence ID" value="CEO95626.1"/>
    <property type="molecule type" value="Genomic_DNA"/>
</dbReference>
<dbReference type="GO" id="GO:0071007">
    <property type="term" value="C:U2-type catalytic step 2 spliceosome"/>
    <property type="evidence" value="ECO:0007669"/>
    <property type="project" value="TreeGrafter"/>
</dbReference>